<sequence length="949" mass="109298">MYFWSVHLFILLLLAFEQCYAVKDYLFKKCGQSGFCNRNRHFASEVEGLGDKYNSHYSVDISCLDINDADGIVRGVLLKQLNDGTFVDLNFNLTLINNNDLRLRIDEANREERIGTNVTSPVTKKRYDEASKWSFVNSTSIRSSSFKHTLGSDKLTLQYGGHYKTDVILYPFQIYMYYDENLQLVVNDRNFLNIEHYRTKESEEDENSNDIAPEESKYNAYHDDFKDSKGDTLPLGPESVALDFTYQNYTDVYGIPEHADSLSLKDTTDGEPYRLYNVDIFEYPVEQKYAMYGSIPFMMSVKPDTAIGVFWVNSADTYIDIKKHLAEKQGNDTEKLVDSLKSYESSVDKVQTHWMSENGVLDVVLFVKPTPAEVLKEYGLLTGYSALPNIFSLGYHQSRWNYNDQKDVLDVSSHLDQNQMPCDAIWLDIEYTEKKKYFTWDPHAFPNSDEMAATLNKTGRNLVVIIDPHLKTGYKVSDGVIKDKIGIMKSDLKEIYKGQCWPGESVWIDTLNPASNDYWNKQFANGTDLLKYSTNIYLWNDMNEPSVFDGPETSAPKDLIHYGNWEHRSVHNLYGMTFHEATYGALIARNPHLRPFILTRSFFSGSQRTSTMWTGDNTASWEYLRESIRMILALNIAGFPFAGSDVGGFFENPDEELLTRWYQAGIWYPFFRAHSHIDSRRREPYLAEEPYKSYISDALKLRYKLLPIMYTLFYRTSVSGSPVLKPMFYEYPGNKKSYSIDDQFFLSDLLVRPVMEQNQHRIKLYLPDDKKYYNFFNLDQVLSGEGYHYNVSAEINEIPAFLREGSILPTKQRYRRSSKLMTYDPYTLYVTIDSSGKSANGELYIDDGKSFDYLDSEDFILLNFTVENGDTLSSKVIGGSSSKPFTSSLSEVKIEKILIAGADDERMEAAQVEQEGKIWSSDIEKNDNSSVLSIRNPAVAINKQWTIRF</sequence>
<evidence type="ECO:0000256" key="7">
    <source>
        <dbReference type="ARBA" id="ARBA00023180"/>
    </source>
</evidence>
<feature type="domain" description="Glycoside hydrolase family 31 TIM barrel" evidence="12">
    <location>
        <begin position="386"/>
        <end position="712"/>
    </location>
</feature>
<dbReference type="SUPFAM" id="SSF51011">
    <property type="entry name" value="Glycosyl hydrolase domain"/>
    <property type="match status" value="1"/>
</dbReference>
<dbReference type="InterPro" id="IPR025887">
    <property type="entry name" value="Glyco_hydro_31_N_dom"/>
</dbReference>
<keyword evidence="5 10" id="KW-0378">Hydrolase</keyword>
<evidence type="ECO:0000256" key="6">
    <source>
        <dbReference type="ARBA" id="ARBA00022824"/>
    </source>
</evidence>
<protein>
    <recommendedName>
        <fullName evidence="9">Glucosidase II subunit alpha</fullName>
    </recommendedName>
</protein>
<evidence type="ECO:0000256" key="1">
    <source>
        <dbReference type="ARBA" id="ARBA00004240"/>
    </source>
</evidence>
<dbReference type="InterPro" id="IPR017853">
    <property type="entry name" value="GH"/>
</dbReference>
<dbReference type="InterPro" id="IPR011013">
    <property type="entry name" value="Gal_mutarotase_sf_dom"/>
</dbReference>
<dbReference type="CDD" id="cd06603">
    <property type="entry name" value="GH31_GANC_GANAB_alpha"/>
    <property type="match status" value="1"/>
</dbReference>
<evidence type="ECO:0000256" key="4">
    <source>
        <dbReference type="ARBA" id="ARBA00022729"/>
    </source>
</evidence>
<dbReference type="PANTHER" id="PTHR22762">
    <property type="entry name" value="ALPHA-GLUCOSIDASE"/>
    <property type="match status" value="1"/>
</dbReference>
<dbReference type="GO" id="GO:0005975">
    <property type="term" value="P:carbohydrate metabolic process"/>
    <property type="evidence" value="ECO:0007669"/>
    <property type="project" value="InterPro"/>
</dbReference>
<keyword evidence="8 10" id="KW-0326">Glycosidase</keyword>
<feature type="signal peptide" evidence="11">
    <location>
        <begin position="1"/>
        <end position="21"/>
    </location>
</feature>
<dbReference type="OrthoDB" id="1334205at2759"/>
<evidence type="ECO:0000256" key="10">
    <source>
        <dbReference type="RuleBase" id="RU361185"/>
    </source>
</evidence>
<dbReference type="Pfam" id="PF13802">
    <property type="entry name" value="Gal_mutarotas_2"/>
    <property type="match status" value="1"/>
</dbReference>
<evidence type="ECO:0000259" key="12">
    <source>
        <dbReference type="Pfam" id="PF01055"/>
    </source>
</evidence>
<dbReference type="GeneID" id="64575567"/>
<dbReference type="Proteomes" id="UP000663131">
    <property type="component" value="Chromosome 6"/>
</dbReference>
<dbReference type="SUPFAM" id="SSF51445">
    <property type="entry name" value="(Trans)glycosidases"/>
    <property type="match status" value="1"/>
</dbReference>
<evidence type="ECO:0000256" key="2">
    <source>
        <dbReference type="ARBA" id="ARBA00004833"/>
    </source>
</evidence>
<comment type="similarity">
    <text evidence="3 10">Belongs to the glycosyl hydrolase 31 family.</text>
</comment>
<dbReference type="GO" id="GO:0017177">
    <property type="term" value="C:glucosidase II complex"/>
    <property type="evidence" value="ECO:0007669"/>
    <property type="project" value="TreeGrafter"/>
</dbReference>
<evidence type="ECO:0000259" key="13">
    <source>
        <dbReference type="Pfam" id="PF13802"/>
    </source>
</evidence>
<evidence type="ECO:0000256" key="9">
    <source>
        <dbReference type="ARBA" id="ARBA00042895"/>
    </source>
</evidence>
<dbReference type="Gene3D" id="2.60.40.1180">
    <property type="entry name" value="Golgi alpha-mannosidase II"/>
    <property type="match status" value="2"/>
</dbReference>
<evidence type="ECO:0000259" key="14">
    <source>
        <dbReference type="Pfam" id="PF21365"/>
    </source>
</evidence>
<reference evidence="15" key="1">
    <citation type="submission" date="2020-10" db="EMBL/GenBank/DDBJ databases">
        <authorList>
            <person name="Palmer J.M."/>
        </authorList>
    </citation>
    <scope>NUCLEOTIDE SEQUENCE</scope>
    <source>
        <strain evidence="15">UCD 2041</strain>
    </source>
</reference>
<accession>A0A871R5J1</accession>
<dbReference type="EMBL" id="CP063134">
    <property type="protein sequence ID" value="QOU19495.1"/>
    <property type="molecule type" value="Genomic_DNA"/>
</dbReference>
<dbReference type="GO" id="GO:0030246">
    <property type="term" value="F:carbohydrate binding"/>
    <property type="evidence" value="ECO:0007669"/>
    <property type="project" value="InterPro"/>
</dbReference>
<feature type="domain" description="Glycosyl hydrolase family 31 C-terminal" evidence="14">
    <location>
        <begin position="720"/>
        <end position="808"/>
    </location>
</feature>
<keyword evidence="4 11" id="KW-0732">Signal</keyword>
<dbReference type="AlphaFoldDB" id="A0A871R5J1"/>
<dbReference type="KEGG" id="bbrx:BRETT_003644"/>
<dbReference type="Gene3D" id="2.60.40.1760">
    <property type="entry name" value="glycosyl hydrolase (family 31)"/>
    <property type="match status" value="1"/>
</dbReference>
<gene>
    <name evidence="15" type="ORF">BRETT_003644</name>
</gene>
<dbReference type="GO" id="GO:0090599">
    <property type="term" value="F:alpha-glucosidase activity"/>
    <property type="evidence" value="ECO:0007669"/>
    <property type="project" value="TreeGrafter"/>
</dbReference>
<dbReference type="GO" id="GO:0006491">
    <property type="term" value="P:N-glycan processing"/>
    <property type="evidence" value="ECO:0007669"/>
    <property type="project" value="TreeGrafter"/>
</dbReference>
<dbReference type="Pfam" id="PF01055">
    <property type="entry name" value="Glyco_hydro_31_2nd"/>
    <property type="match status" value="1"/>
</dbReference>
<evidence type="ECO:0000256" key="3">
    <source>
        <dbReference type="ARBA" id="ARBA00007806"/>
    </source>
</evidence>
<evidence type="ECO:0000313" key="16">
    <source>
        <dbReference type="Proteomes" id="UP000663131"/>
    </source>
</evidence>
<dbReference type="Gene3D" id="3.20.20.80">
    <property type="entry name" value="Glycosidases"/>
    <property type="match status" value="2"/>
</dbReference>
<dbReference type="CDD" id="cd14752">
    <property type="entry name" value="GH31_N"/>
    <property type="match status" value="1"/>
</dbReference>
<dbReference type="InterPro" id="IPR000322">
    <property type="entry name" value="Glyco_hydro_31_TIM"/>
</dbReference>
<comment type="pathway">
    <text evidence="2">Glycan metabolism; N-glycan metabolism.</text>
</comment>
<dbReference type="PANTHER" id="PTHR22762:SF54">
    <property type="entry name" value="BCDNA.GH04962"/>
    <property type="match status" value="1"/>
</dbReference>
<evidence type="ECO:0000313" key="15">
    <source>
        <dbReference type="EMBL" id="QOU19495.1"/>
    </source>
</evidence>
<comment type="subcellular location">
    <subcellularLocation>
        <location evidence="1">Endoplasmic reticulum</location>
    </subcellularLocation>
</comment>
<name>A0A871R5J1_DEKBR</name>
<evidence type="ECO:0000256" key="8">
    <source>
        <dbReference type="ARBA" id="ARBA00023295"/>
    </source>
</evidence>
<feature type="chain" id="PRO_5034372850" description="Glucosidase II subunit alpha" evidence="11">
    <location>
        <begin position="22"/>
        <end position="949"/>
    </location>
</feature>
<dbReference type="Pfam" id="PF21365">
    <property type="entry name" value="Glyco_hydro_31_3rd"/>
    <property type="match status" value="1"/>
</dbReference>
<keyword evidence="7" id="KW-0325">Glycoprotein</keyword>
<proteinExistence type="inferred from homology"/>
<dbReference type="SUPFAM" id="SSF74650">
    <property type="entry name" value="Galactose mutarotase-like"/>
    <property type="match status" value="1"/>
</dbReference>
<dbReference type="RefSeq" id="XP_041135988.1">
    <property type="nucleotide sequence ID" value="XM_041282149.1"/>
</dbReference>
<reference evidence="15" key="2">
    <citation type="journal article" name="BMC Genomics">
        <title>New genome assemblies reveal patterns of domestication and adaptation across Brettanomyces (Dekkera) species.</title>
        <authorList>
            <person name="Roach M.J."/>
            <person name="Borneman A.R."/>
        </authorList>
    </citation>
    <scope>NUCLEOTIDE SEQUENCE</scope>
    <source>
        <strain evidence="15">UCD 2041</strain>
    </source>
</reference>
<evidence type="ECO:0000256" key="5">
    <source>
        <dbReference type="ARBA" id="ARBA00022801"/>
    </source>
</evidence>
<organism evidence="15 16">
    <name type="scientific">Dekkera bruxellensis</name>
    <name type="common">Brettanomyces custersii</name>
    <dbReference type="NCBI Taxonomy" id="5007"/>
    <lineage>
        <taxon>Eukaryota</taxon>
        <taxon>Fungi</taxon>
        <taxon>Dikarya</taxon>
        <taxon>Ascomycota</taxon>
        <taxon>Saccharomycotina</taxon>
        <taxon>Pichiomycetes</taxon>
        <taxon>Pichiales</taxon>
        <taxon>Pichiaceae</taxon>
        <taxon>Brettanomyces</taxon>
    </lineage>
</organism>
<feature type="domain" description="Glycoside hydrolase family 31 N-terminal" evidence="13">
    <location>
        <begin position="92"/>
        <end position="320"/>
    </location>
</feature>
<evidence type="ECO:0000256" key="11">
    <source>
        <dbReference type="SAM" id="SignalP"/>
    </source>
</evidence>
<dbReference type="InterPro" id="IPR013780">
    <property type="entry name" value="Glyco_hydro_b"/>
</dbReference>
<dbReference type="InterPro" id="IPR048395">
    <property type="entry name" value="Glyco_hydro_31_C"/>
</dbReference>
<keyword evidence="6" id="KW-0256">Endoplasmic reticulum</keyword>